<dbReference type="Pfam" id="PF01431">
    <property type="entry name" value="Peptidase_M13"/>
    <property type="match status" value="1"/>
</dbReference>
<evidence type="ECO:0000256" key="2">
    <source>
        <dbReference type="ARBA" id="ARBA00022670"/>
    </source>
</evidence>
<dbReference type="PANTHER" id="PTHR11733">
    <property type="entry name" value="ZINC METALLOPROTEASE FAMILY M13 NEPRILYSIN-RELATED"/>
    <property type="match status" value="1"/>
</dbReference>
<organism evidence="9 10">
    <name type="scientific">Sphingomonas horti</name>
    <dbReference type="NCBI Taxonomy" id="2682842"/>
    <lineage>
        <taxon>Bacteria</taxon>
        <taxon>Pseudomonadati</taxon>
        <taxon>Pseudomonadota</taxon>
        <taxon>Alphaproteobacteria</taxon>
        <taxon>Sphingomonadales</taxon>
        <taxon>Sphingomonadaceae</taxon>
        <taxon>Sphingomonas</taxon>
    </lineage>
</organism>
<comment type="cofactor">
    <cofactor evidence="1">
        <name>Zn(2+)</name>
        <dbReference type="ChEBI" id="CHEBI:29105"/>
    </cofactor>
</comment>
<keyword evidence="4" id="KW-0378">Hydrolase</keyword>
<evidence type="ECO:0000259" key="7">
    <source>
        <dbReference type="Pfam" id="PF01431"/>
    </source>
</evidence>
<dbReference type="GO" id="GO:0004222">
    <property type="term" value="F:metalloendopeptidase activity"/>
    <property type="evidence" value="ECO:0007669"/>
    <property type="project" value="InterPro"/>
</dbReference>
<dbReference type="InterPro" id="IPR018497">
    <property type="entry name" value="Peptidase_M13_C"/>
</dbReference>
<keyword evidence="2" id="KW-0645">Protease</keyword>
<accession>A0A6I4IYJ4</accession>
<dbReference type="PRINTS" id="PR00786">
    <property type="entry name" value="NEPRILYSIN"/>
</dbReference>
<gene>
    <name evidence="9" type="ORF">GON01_01065</name>
</gene>
<evidence type="ECO:0000256" key="6">
    <source>
        <dbReference type="ARBA" id="ARBA00023049"/>
    </source>
</evidence>
<reference evidence="9 10" key="1">
    <citation type="submission" date="2019-12" db="EMBL/GenBank/DDBJ databases">
        <authorList>
            <person name="Huq M.A."/>
        </authorList>
    </citation>
    <scope>NUCLEOTIDE SEQUENCE [LARGE SCALE GENOMIC DNA]</scope>
    <source>
        <strain evidence="9 10">MAH-20</strain>
    </source>
</reference>
<dbReference type="GO" id="GO:0005886">
    <property type="term" value="C:plasma membrane"/>
    <property type="evidence" value="ECO:0007669"/>
    <property type="project" value="TreeGrafter"/>
</dbReference>
<keyword evidence="3" id="KW-0479">Metal-binding</keyword>
<dbReference type="GO" id="GO:0016485">
    <property type="term" value="P:protein processing"/>
    <property type="evidence" value="ECO:0007669"/>
    <property type="project" value="TreeGrafter"/>
</dbReference>
<name>A0A6I4IYJ4_9SPHN</name>
<protein>
    <submittedName>
        <fullName evidence="9">M13 family peptidase</fullName>
    </submittedName>
</protein>
<feature type="domain" description="Peptidase M13 N-terminal" evidence="8">
    <location>
        <begin position="75"/>
        <end position="461"/>
    </location>
</feature>
<keyword evidence="5" id="KW-0862">Zinc</keyword>
<feature type="domain" description="Peptidase M13 C-terminal" evidence="7">
    <location>
        <begin position="513"/>
        <end position="712"/>
    </location>
</feature>
<evidence type="ECO:0000313" key="9">
    <source>
        <dbReference type="EMBL" id="MVO76531.1"/>
    </source>
</evidence>
<dbReference type="InterPro" id="IPR042089">
    <property type="entry name" value="Peptidase_M13_dom_2"/>
</dbReference>
<evidence type="ECO:0000256" key="3">
    <source>
        <dbReference type="ARBA" id="ARBA00022723"/>
    </source>
</evidence>
<dbReference type="PANTHER" id="PTHR11733:SF211">
    <property type="entry name" value="OLIGOPEPTIDASE LIPOPROTEIN M13 FAMILY"/>
    <property type="match status" value="1"/>
</dbReference>
<sequence length="716" mass="77970">MRVQHLASRFALGKGWPRCACGANPDGNQGSRGCSVRKFLISQALLLGYAASTAPAIAAALSGVNMSYVDRSVAPGDDFEEYANGAWRKSAEMPADRASIGVSYDVQLKAEKRTADIIQGAGASKPAAGTEARKIADYYAAYLDTAAIDRKGLAPVQPELTAIAAISDKSALSAKLGANMRADTDPINATHFATENLFGLFVTQDLQRPAVTVPYLMQGGLGLPDRDYYLSAKPAMAEIRTAYRAYVEKLLTLAGISDAAARADRIMALETKIAQAHATIEESQDAHRVQAWKRGDFAGKAPGIDWDAYWRAAGLPNQQDFSAWQPDAIVKLSALVANEPLESWQDWLVFHTINQNASVLPKAIDDAHFDFYGKTLTGTPAQLSRARRAIAAVNGALGDAVGKIYAKRYFPASSKAEIEGMVKNIVAAFDARLVKIAWLAPTTKAEARRKLQVLKVGVGYPSTWRDYSTLAVRADDAFGNLQRAELFEYRHQLAKIGKSVDRGEWWMTPQTVNAVNLPLQNALNFPAAILESPYFDARFDAAANYGAIGATIGHEVSHSFDNLGADFDSTGRLHNWWTPEDLKRFQQAGAALAAQYDAYQALPGLHLKGSQELGENIADVAGLTAAYEAYHKSLSGKPAPVIDGLTGDQRFFLAFAQSWRTKMRDQALRARVATDVHAPARWRVQTVRNLDAWYPAYKVTPGQTLYLAPGERVKVW</sequence>
<dbReference type="Proteomes" id="UP000441389">
    <property type="component" value="Unassembled WGS sequence"/>
</dbReference>
<dbReference type="Gene3D" id="3.40.390.10">
    <property type="entry name" value="Collagenase (Catalytic Domain)"/>
    <property type="match status" value="1"/>
</dbReference>
<dbReference type="InterPro" id="IPR008753">
    <property type="entry name" value="Peptidase_M13_N"/>
</dbReference>
<keyword evidence="6" id="KW-0482">Metalloprotease</keyword>
<evidence type="ECO:0000313" key="10">
    <source>
        <dbReference type="Proteomes" id="UP000441389"/>
    </source>
</evidence>
<keyword evidence="10" id="KW-1185">Reference proteome</keyword>
<dbReference type="InterPro" id="IPR024079">
    <property type="entry name" value="MetalloPept_cat_dom_sf"/>
</dbReference>
<dbReference type="PROSITE" id="PS51885">
    <property type="entry name" value="NEPRILYSIN"/>
    <property type="match status" value="1"/>
</dbReference>
<evidence type="ECO:0000256" key="5">
    <source>
        <dbReference type="ARBA" id="ARBA00022833"/>
    </source>
</evidence>
<dbReference type="SUPFAM" id="SSF55486">
    <property type="entry name" value="Metalloproteases ('zincins'), catalytic domain"/>
    <property type="match status" value="1"/>
</dbReference>
<evidence type="ECO:0000259" key="8">
    <source>
        <dbReference type="Pfam" id="PF05649"/>
    </source>
</evidence>
<dbReference type="CDD" id="cd08662">
    <property type="entry name" value="M13"/>
    <property type="match status" value="1"/>
</dbReference>
<dbReference type="EMBL" id="WQMS01000001">
    <property type="protein sequence ID" value="MVO76531.1"/>
    <property type="molecule type" value="Genomic_DNA"/>
</dbReference>
<dbReference type="Pfam" id="PF05649">
    <property type="entry name" value="Peptidase_M13_N"/>
    <property type="match status" value="1"/>
</dbReference>
<dbReference type="InterPro" id="IPR000718">
    <property type="entry name" value="Peptidase_M13"/>
</dbReference>
<dbReference type="GO" id="GO:0046872">
    <property type="term" value="F:metal ion binding"/>
    <property type="evidence" value="ECO:0007669"/>
    <property type="project" value="UniProtKB-KW"/>
</dbReference>
<dbReference type="AlphaFoldDB" id="A0A6I4IYJ4"/>
<proteinExistence type="predicted"/>
<evidence type="ECO:0000256" key="1">
    <source>
        <dbReference type="ARBA" id="ARBA00001947"/>
    </source>
</evidence>
<comment type="caution">
    <text evidence="9">The sequence shown here is derived from an EMBL/GenBank/DDBJ whole genome shotgun (WGS) entry which is preliminary data.</text>
</comment>
<dbReference type="Gene3D" id="1.10.1380.10">
    <property type="entry name" value="Neutral endopeptidase , domain2"/>
    <property type="match status" value="1"/>
</dbReference>
<evidence type="ECO:0000256" key="4">
    <source>
        <dbReference type="ARBA" id="ARBA00022801"/>
    </source>
</evidence>